<organism evidence="1">
    <name type="scientific">marine metagenome</name>
    <dbReference type="NCBI Taxonomy" id="408172"/>
    <lineage>
        <taxon>unclassified sequences</taxon>
        <taxon>metagenomes</taxon>
        <taxon>ecological metagenomes</taxon>
    </lineage>
</organism>
<reference evidence="1" key="1">
    <citation type="submission" date="2018-05" db="EMBL/GenBank/DDBJ databases">
        <authorList>
            <person name="Lanie J.A."/>
            <person name="Ng W.-L."/>
            <person name="Kazmierczak K.M."/>
            <person name="Andrzejewski T.M."/>
            <person name="Davidsen T.M."/>
            <person name="Wayne K.J."/>
            <person name="Tettelin H."/>
            <person name="Glass J.I."/>
            <person name="Rusch D."/>
            <person name="Podicherti R."/>
            <person name="Tsui H.-C.T."/>
            <person name="Winkler M.E."/>
        </authorList>
    </citation>
    <scope>NUCLEOTIDE SEQUENCE</scope>
</reference>
<accession>A0A382PQ10</accession>
<proteinExistence type="predicted"/>
<dbReference type="AlphaFoldDB" id="A0A382PQ10"/>
<protein>
    <recommendedName>
        <fullName evidence="2">DUF721 domain-containing protein</fullName>
    </recommendedName>
</protein>
<evidence type="ECO:0008006" key="2">
    <source>
        <dbReference type="Google" id="ProtNLM"/>
    </source>
</evidence>
<sequence length="162" mass="18597">MHGKKNYINKSAYSIQGIKTVGKSLPRGLKTILKKGGHNYSSMINNWTSLVGKKISDVAYPKSIKTGRELRNGVLILNVDHGDQLFVEYSKKDIIDKINAFFGYQFIKEVRLVLIKRKTDKKEKHKIDKDKSIKYGKKIKEIRDSNLKRNLSNLIDVFSAKK</sequence>
<name>A0A382PQ10_9ZZZZ</name>
<evidence type="ECO:0000313" key="1">
    <source>
        <dbReference type="EMBL" id="SVC74092.1"/>
    </source>
</evidence>
<dbReference type="InterPro" id="IPR007922">
    <property type="entry name" value="DciA-like"/>
</dbReference>
<gene>
    <name evidence="1" type="ORF">METZ01_LOCUS326946</name>
</gene>
<dbReference type="EMBL" id="UINC01108185">
    <property type="protein sequence ID" value="SVC74092.1"/>
    <property type="molecule type" value="Genomic_DNA"/>
</dbReference>
<dbReference type="Pfam" id="PF05258">
    <property type="entry name" value="DciA"/>
    <property type="match status" value="1"/>
</dbReference>